<dbReference type="InterPro" id="IPR035451">
    <property type="entry name" value="Ada-like_dom_sf"/>
</dbReference>
<comment type="caution">
    <text evidence="8">The sequence shown here is derived from an EMBL/GenBank/DDBJ whole genome shotgun (WGS) entry which is preliminary data.</text>
</comment>
<sequence length="303" mass="33225">MTTVYDDRRRAVDQRDRRADGTFYYAVPTTDVYNRPSCVTRPPARDPLLIFDTTVEAEAAGFRPCLRCRPDQSTLHERHTAAVVRACRVIENMHDAPSLDDLADAAGFSRFHFHRVFRAMTGLTPHSYITACRSQRMRAELSRADSVTSAIYDAGFNSNGRFYATSPEILGMTPMSFRAGGEGTRVHRHVARCSMGFALVAAADRGVCAVLLGEDVGTLLHQLRRWFPHAAISEASEAFAAQVDEALFLAEPPLAARALPDDVRGTVLRQRIRAALRDRDTSVTADAGSGLMVLRDAVAGNAG</sequence>
<organism evidence="8 9">
    <name type="scientific">Actinophytocola glycyrrhizae</name>
    <dbReference type="NCBI Taxonomy" id="2044873"/>
    <lineage>
        <taxon>Bacteria</taxon>
        <taxon>Bacillati</taxon>
        <taxon>Actinomycetota</taxon>
        <taxon>Actinomycetes</taxon>
        <taxon>Pseudonocardiales</taxon>
        <taxon>Pseudonocardiaceae</taxon>
    </lineage>
</organism>
<evidence type="ECO:0000256" key="4">
    <source>
        <dbReference type="ARBA" id="ARBA00023125"/>
    </source>
</evidence>
<evidence type="ECO:0000256" key="6">
    <source>
        <dbReference type="ARBA" id="ARBA00023163"/>
    </source>
</evidence>
<dbReference type="Pfam" id="PF12833">
    <property type="entry name" value="HTH_18"/>
    <property type="match status" value="1"/>
</dbReference>
<evidence type="ECO:0000313" key="9">
    <source>
        <dbReference type="Proteomes" id="UP001595859"/>
    </source>
</evidence>
<evidence type="ECO:0000313" key="8">
    <source>
        <dbReference type="EMBL" id="MFC4852918.1"/>
    </source>
</evidence>
<evidence type="ECO:0000256" key="1">
    <source>
        <dbReference type="ARBA" id="ARBA00001947"/>
    </source>
</evidence>
<evidence type="ECO:0000256" key="5">
    <source>
        <dbReference type="ARBA" id="ARBA00023159"/>
    </source>
</evidence>
<dbReference type="RefSeq" id="WP_378054868.1">
    <property type="nucleotide sequence ID" value="NZ_JBHSIS010000002.1"/>
</dbReference>
<dbReference type="InterPro" id="IPR050204">
    <property type="entry name" value="AraC_XylS_family_regulators"/>
</dbReference>
<dbReference type="SUPFAM" id="SSF46689">
    <property type="entry name" value="Homeodomain-like"/>
    <property type="match status" value="1"/>
</dbReference>
<feature type="domain" description="HTH araC/xylS-type" evidence="7">
    <location>
        <begin position="89"/>
        <end position="180"/>
    </location>
</feature>
<comment type="cofactor">
    <cofactor evidence="1">
        <name>Zn(2+)</name>
        <dbReference type="ChEBI" id="CHEBI:29105"/>
    </cofactor>
</comment>
<proteinExistence type="predicted"/>
<keyword evidence="3" id="KW-0805">Transcription regulation</keyword>
<dbReference type="SUPFAM" id="SSF53155">
    <property type="entry name" value="Methylated DNA-protein cysteine methyltransferase domain"/>
    <property type="match status" value="1"/>
</dbReference>
<dbReference type="InterPro" id="IPR036631">
    <property type="entry name" value="MGMT_N_sf"/>
</dbReference>
<keyword evidence="5" id="KW-0010">Activator</keyword>
<dbReference type="EMBL" id="JBHSIS010000002">
    <property type="protein sequence ID" value="MFC4852918.1"/>
    <property type="molecule type" value="Genomic_DNA"/>
</dbReference>
<dbReference type="Gene3D" id="3.30.160.70">
    <property type="entry name" value="Methylated DNA-protein cysteine methyltransferase domain"/>
    <property type="match status" value="1"/>
</dbReference>
<dbReference type="InterPro" id="IPR009057">
    <property type="entry name" value="Homeodomain-like_sf"/>
</dbReference>
<reference evidence="9" key="1">
    <citation type="journal article" date="2019" name="Int. J. Syst. Evol. Microbiol.">
        <title>The Global Catalogue of Microorganisms (GCM) 10K type strain sequencing project: providing services to taxonomists for standard genome sequencing and annotation.</title>
        <authorList>
            <consortium name="The Broad Institute Genomics Platform"/>
            <consortium name="The Broad Institute Genome Sequencing Center for Infectious Disease"/>
            <person name="Wu L."/>
            <person name="Ma J."/>
        </authorList>
    </citation>
    <scope>NUCLEOTIDE SEQUENCE [LARGE SCALE GENOMIC DNA]</scope>
    <source>
        <strain evidence="9">ZS-22-S1</strain>
    </source>
</reference>
<accession>A0ABV9RWF6</accession>
<keyword evidence="6" id="KW-0804">Transcription</keyword>
<dbReference type="SUPFAM" id="SSF57884">
    <property type="entry name" value="Ada DNA repair protein, N-terminal domain (N-Ada 10)"/>
    <property type="match status" value="1"/>
</dbReference>
<dbReference type="PANTHER" id="PTHR46796">
    <property type="entry name" value="HTH-TYPE TRANSCRIPTIONAL ACTIVATOR RHAS-RELATED"/>
    <property type="match status" value="1"/>
</dbReference>
<keyword evidence="2" id="KW-0489">Methyltransferase</keyword>
<dbReference type="Pfam" id="PF02805">
    <property type="entry name" value="Ada_Zn_binding"/>
    <property type="match status" value="1"/>
</dbReference>
<dbReference type="Gene3D" id="1.10.10.60">
    <property type="entry name" value="Homeodomain-like"/>
    <property type="match status" value="1"/>
</dbReference>
<gene>
    <name evidence="8" type="ORF">ACFPCV_05330</name>
</gene>
<evidence type="ECO:0000256" key="3">
    <source>
        <dbReference type="ARBA" id="ARBA00023015"/>
    </source>
</evidence>
<dbReference type="InterPro" id="IPR004026">
    <property type="entry name" value="Ada_DNA_repair_Zn-bd"/>
</dbReference>
<evidence type="ECO:0000256" key="2">
    <source>
        <dbReference type="ARBA" id="ARBA00022603"/>
    </source>
</evidence>
<dbReference type="InterPro" id="IPR018060">
    <property type="entry name" value="HTH_AraC"/>
</dbReference>
<dbReference type="Proteomes" id="UP001595859">
    <property type="component" value="Unassembled WGS sequence"/>
</dbReference>
<protein>
    <submittedName>
        <fullName evidence="8">Bifunctional transcriptional activator/DNA repair enzyme AdaA</fullName>
    </submittedName>
</protein>
<keyword evidence="2" id="KW-0808">Transferase</keyword>
<dbReference type="SMART" id="SM00342">
    <property type="entry name" value="HTH_ARAC"/>
    <property type="match status" value="1"/>
</dbReference>
<dbReference type="PROSITE" id="PS01124">
    <property type="entry name" value="HTH_ARAC_FAMILY_2"/>
    <property type="match status" value="1"/>
</dbReference>
<evidence type="ECO:0000259" key="7">
    <source>
        <dbReference type="PROSITE" id="PS01124"/>
    </source>
</evidence>
<dbReference type="Gene3D" id="3.40.10.10">
    <property type="entry name" value="DNA Methylphosphotriester Repair Domain"/>
    <property type="match status" value="1"/>
</dbReference>
<keyword evidence="9" id="KW-1185">Reference proteome</keyword>
<keyword evidence="4" id="KW-0238">DNA-binding</keyword>
<name>A0ABV9RWF6_9PSEU</name>